<reference evidence="1" key="1">
    <citation type="submission" date="2016-12" db="EMBL/GenBank/DDBJ databases">
        <title>Discovery of methanogenic haloarchaea.</title>
        <authorList>
            <person name="Sorokin D.Y."/>
            <person name="Makarova K.S."/>
            <person name="Abbas B."/>
            <person name="Ferrer M."/>
            <person name="Golyshin P.N."/>
        </authorList>
    </citation>
    <scope>NUCLEOTIDE SEQUENCE [LARGE SCALE GENOMIC DNA]</scope>
    <source>
        <strain evidence="1">HMET1</strain>
    </source>
</reference>
<dbReference type="AlphaFoldDB" id="A0A1Q6DW45"/>
<accession>A0A1Q6DW45</accession>
<gene>
    <name evidence="1" type="ORF">BTN85_1070</name>
</gene>
<dbReference type="EMBL" id="MSDW01000001">
    <property type="protein sequence ID" value="OKY78573.1"/>
    <property type="molecule type" value="Genomic_DNA"/>
</dbReference>
<organism evidence="1 2">
    <name type="scientific">Methanohalarchaeum thermophilum</name>
    <dbReference type="NCBI Taxonomy" id="1903181"/>
    <lineage>
        <taxon>Archaea</taxon>
        <taxon>Methanobacteriati</taxon>
        <taxon>Methanobacteriota</taxon>
        <taxon>Methanonatronarchaeia</taxon>
        <taxon>Methanonatronarchaeales</taxon>
        <taxon>Methanonatronarchaeaceae</taxon>
        <taxon>Candidatus Methanohalarchaeum</taxon>
    </lineage>
</organism>
<dbReference type="InParanoid" id="A0A1Q6DW45"/>
<proteinExistence type="predicted"/>
<comment type="caution">
    <text evidence="1">The sequence shown here is derived from an EMBL/GenBank/DDBJ whole genome shotgun (WGS) entry which is preliminary data.</text>
</comment>
<evidence type="ECO:0000313" key="2">
    <source>
        <dbReference type="Proteomes" id="UP000185744"/>
    </source>
</evidence>
<name>A0A1Q6DW45_METT1</name>
<protein>
    <submittedName>
        <fullName evidence="1">Uncharacterized protein</fullName>
    </submittedName>
</protein>
<evidence type="ECO:0000313" key="1">
    <source>
        <dbReference type="EMBL" id="OKY78573.1"/>
    </source>
</evidence>
<sequence length="49" mass="5591">MISVSQQKCISKYLGFRIVDSPDKAKEIKKFKNMGKIVSLEKINSKFLA</sequence>
<dbReference type="Proteomes" id="UP000185744">
    <property type="component" value="Unassembled WGS sequence"/>
</dbReference>
<keyword evidence="2" id="KW-1185">Reference proteome</keyword>